<dbReference type="Proteomes" id="UP001551482">
    <property type="component" value="Unassembled WGS sequence"/>
</dbReference>
<dbReference type="NCBIfam" id="TIGR00026">
    <property type="entry name" value="hi_GC_TIGR00026"/>
    <property type="match status" value="1"/>
</dbReference>
<dbReference type="PANTHER" id="PTHR39428">
    <property type="entry name" value="F420H(2)-DEPENDENT QUINONE REDUCTASE RV1261C"/>
    <property type="match status" value="1"/>
</dbReference>
<comment type="catalytic activity">
    <reaction evidence="2">
        <text>oxidized coenzyme F420-(gamma-L-Glu)(n) + a quinol + H(+) = reduced coenzyme F420-(gamma-L-Glu)(n) + a quinone</text>
        <dbReference type="Rhea" id="RHEA:39663"/>
        <dbReference type="Rhea" id="RHEA-COMP:12939"/>
        <dbReference type="Rhea" id="RHEA-COMP:14378"/>
        <dbReference type="ChEBI" id="CHEBI:15378"/>
        <dbReference type="ChEBI" id="CHEBI:24646"/>
        <dbReference type="ChEBI" id="CHEBI:132124"/>
        <dbReference type="ChEBI" id="CHEBI:133980"/>
        <dbReference type="ChEBI" id="CHEBI:139511"/>
    </reaction>
</comment>
<gene>
    <name evidence="4" type="ORF">AB0C36_35840</name>
</gene>
<dbReference type="InterPro" id="IPR012349">
    <property type="entry name" value="Split_barrel_FMN-bd"/>
</dbReference>
<reference evidence="4 5" key="1">
    <citation type="submission" date="2024-06" db="EMBL/GenBank/DDBJ databases">
        <title>The Natural Products Discovery Center: Release of the First 8490 Sequenced Strains for Exploring Actinobacteria Biosynthetic Diversity.</title>
        <authorList>
            <person name="Kalkreuter E."/>
            <person name="Kautsar S.A."/>
            <person name="Yang D."/>
            <person name="Bader C.D."/>
            <person name="Teijaro C.N."/>
            <person name="Fluegel L."/>
            <person name="Davis C.M."/>
            <person name="Simpson J.R."/>
            <person name="Lauterbach L."/>
            <person name="Steele A.D."/>
            <person name="Gui C."/>
            <person name="Meng S."/>
            <person name="Li G."/>
            <person name="Viehrig K."/>
            <person name="Ye F."/>
            <person name="Su P."/>
            <person name="Kiefer A.F."/>
            <person name="Nichols A."/>
            <person name="Cepeda A.J."/>
            <person name="Yan W."/>
            <person name="Fan B."/>
            <person name="Jiang Y."/>
            <person name="Adhikari A."/>
            <person name="Zheng C.-J."/>
            <person name="Schuster L."/>
            <person name="Cowan T.M."/>
            <person name="Smanski M.J."/>
            <person name="Chevrette M.G."/>
            <person name="De Carvalho L.P.S."/>
            <person name="Shen B."/>
        </authorList>
    </citation>
    <scope>NUCLEOTIDE SEQUENCE [LARGE SCALE GENOMIC DNA]</scope>
    <source>
        <strain evidence="4 5">NPDC048946</strain>
    </source>
</reference>
<comment type="similarity">
    <text evidence="1">Belongs to the F420H(2)-dependent quinone reductase family.</text>
</comment>
<sequence length="165" mass="18512">MDTEHTDSRPAMNQDQNTGKRKPGTPGAFSRWMQHKANARMAKKIRRGKGTFMGMDVLLLHTTGRHSGERRETPVAWFPDGDDAWLVVASGGGSRHPDWHANLLAHPDQASVEMPGRSAAPVTPRRLTGDEREQAWQRIATAQPRIAKYQAKSERVYPVVRLTPR</sequence>
<evidence type="ECO:0000313" key="4">
    <source>
        <dbReference type="EMBL" id="MEU8138862.1"/>
    </source>
</evidence>
<dbReference type="EMBL" id="JBEZFP010000142">
    <property type="protein sequence ID" value="MEU8138862.1"/>
    <property type="molecule type" value="Genomic_DNA"/>
</dbReference>
<proteinExistence type="inferred from homology"/>
<evidence type="ECO:0000313" key="5">
    <source>
        <dbReference type="Proteomes" id="UP001551482"/>
    </source>
</evidence>
<dbReference type="Gene3D" id="2.30.110.10">
    <property type="entry name" value="Electron Transport, Fmn-binding Protein, Chain A"/>
    <property type="match status" value="1"/>
</dbReference>
<dbReference type="RefSeq" id="WP_358362594.1">
    <property type="nucleotide sequence ID" value="NZ_JBEZFP010000142.1"/>
</dbReference>
<evidence type="ECO:0000256" key="1">
    <source>
        <dbReference type="ARBA" id="ARBA00008710"/>
    </source>
</evidence>
<comment type="caution">
    <text evidence="4">The sequence shown here is derived from an EMBL/GenBank/DDBJ whole genome shotgun (WGS) entry which is preliminary data.</text>
</comment>
<evidence type="ECO:0000256" key="3">
    <source>
        <dbReference type="SAM" id="MobiDB-lite"/>
    </source>
</evidence>
<dbReference type="InterPro" id="IPR004378">
    <property type="entry name" value="F420H2_quin_Rdtase"/>
</dbReference>
<dbReference type="PANTHER" id="PTHR39428:SF1">
    <property type="entry name" value="F420H(2)-DEPENDENT QUINONE REDUCTASE RV1261C"/>
    <property type="match status" value="1"/>
</dbReference>
<dbReference type="Pfam" id="PF04075">
    <property type="entry name" value="F420H2_quin_red"/>
    <property type="match status" value="1"/>
</dbReference>
<keyword evidence="5" id="KW-1185">Reference proteome</keyword>
<feature type="region of interest" description="Disordered" evidence="3">
    <location>
        <begin position="1"/>
        <end position="29"/>
    </location>
</feature>
<organism evidence="4 5">
    <name type="scientific">Streptodolium elevatio</name>
    <dbReference type="NCBI Taxonomy" id="3157996"/>
    <lineage>
        <taxon>Bacteria</taxon>
        <taxon>Bacillati</taxon>
        <taxon>Actinomycetota</taxon>
        <taxon>Actinomycetes</taxon>
        <taxon>Kitasatosporales</taxon>
        <taxon>Streptomycetaceae</taxon>
        <taxon>Streptodolium</taxon>
    </lineage>
</organism>
<name>A0ABV3DUE1_9ACTN</name>
<evidence type="ECO:0000256" key="2">
    <source>
        <dbReference type="ARBA" id="ARBA00049106"/>
    </source>
</evidence>
<accession>A0ABV3DUE1</accession>
<protein>
    <submittedName>
        <fullName evidence="4">Nitroreductase family deazaflavin-dependent oxidoreductase</fullName>
    </submittedName>
</protein>